<dbReference type="PIRSF" id="PIRSF005859">
    <property type="entry name" value="PBR"/>
    <property type="match status" value="1"/>
</dbReference>
<evidence type="ECO:0000313" key="7">
    <source>
        <dbReference type="EMBL" id="RFP77591.1"/>
    </source>
</evidence>
<evidence type="ECO:0000313" key="8">
    <source>
        <dbReference type="Proteomes" id="UP000261931"/>
    </source>
</evidence>
<dbReference type="InterPro" id="IPR004307">
    <property type="entry name" value="TspO_MBR"/>
</dbReference>
<dbReference type="RefSeq" id="WP_116959997.1">
    <property type="nucleotide sequence ID" value="NZ_QVLS01000010.1"/>
</dbReference>
<comment type="similarity">
    <text evidence="2">Belongs to the TspO/BZRP family.</text>
</comment>
<dbReference type="FunFam" id="1.20.1260.100:FF:000001">
    <property type="entry name" value="translocator protein 2"/>
    <property type="match status" value="1"/>
</dbReference>
<dbReference type="PANTHER" id="PTHR10057:SF0">
    <property type="entry name" value="TRANSLOCATOR PROTEIN"/>
    <property type="match status" value="1"/>
</dbReference>
<feature type="transmembrane region" description="Helical" evidence="6">
    <location>
        <begin position="138"/>
        <end position="159"/>
    </location>
</feature>
<dbReference type="CDD" id="cd15904">
    <property type="entry name" value="TSPO_MBR"/>
    <property type="match status" value="1"/>
</dbReference>
<evidence type="ECO:0000256" key="5">
    <source>
        <dbReference type="ARBA" id="ARBA00023136"/>
    </source>
</evidence>
<protein>
    <submittedName>
        <fullName evidence="7">Tryptophan-rich sensory protein</fullName>
    </submittedName>
</protein>
<comment type="caution">
    <text evidence="7">The sequence shown here is derived from an EMBL/GenBank/DDBJ whole genome shotgun (WGS) entry which is preliminary data.</text>
</comment>
<evidence type="ECO:0000256" key="3">
    <source>
        <dbReference type="ARBA" id="ARBA00022692"/>
    </source>
</evidence>
<evidence type="ECO:0000256" key="1">
    <source>
        <dbReference type="ARBA" id="ARBA00004141"/>
    </source>
</evidence>
<keyword evidence="8" id="KW-1185">Reference proteome</keyword>
<dbReference type="GO" id="GO:0016020">
    <property type="term" value="C:membrane"/>
    <property type="evidence" value="ECO:0007669"/>
    <property type="project" value="UniProtKB-SubCell"/>
</dbReference>
<evidence type="ECO:0000256" key="2">
    <source>
        <dbReference type="ARBA" id="ARBA00007524"/>
    </source>
</evidence>
<dbReference type="Gene3D" id="1.20.1260.100">
    <property type="entry name" value="TspO/MBR protein"/>
    <property type="match status" value="1"/>
</dbReference>
<dbReference type="PANTHER" id="PTHR10057">
    <property type="entry name" value="PERIPHERAL-TYPE BENZODIAZEPINE RECEPTOR"/>
    <property type="match status" value="1"/>
</dbReference>
<comment type="subcellular location">
    <subcellularLocation>
        <location evidence="1">Membrane</location>
        <topology evidence="1">Multi-pass membrane protein</topology>
    </subcellularLocation>
</comment>
<name>A0A372EH03_9BURK</name>
<sequence length="166" mass="18298">MNTTAPDTGSRLPSLAFWLLLTLAAGGVGAIASASAPAFYLSLDRPAWAPPPWLFGPVWTLLYVLMGLSAWLVWRARRLDAGATPYVLFFAQLVANAAWTWLFFGWRQGQWAFIEILLLVALIVATMTVFARIRPLAAVLLTPYLAWVCFAAALSFSVWQRNPGLL</sequence>
<proteinExistence type="inferred from homology"/>
<accession>A0A372EH03</accession>
<evidence type="ECO:0000256" key="6">
    <source>
        <dbReference type="SAM" id="Phobius"/>
    </source>
</evidence>
<keyword evidence="5 6" id="KW-0472">Membrane</keyword>
<feature type="transmembrane region" description="Helical" evidence="6">
    <location>
        <begin position="54"/>
        <end position="74"/>
    </location>
</feature>
<feature type="transmembrane region" description="Helical" evidence="6">
    <location>
        <begin position="86"/>
        <end position="104"/>
    </location>
</feature>
<dbReference type="GO" id="GO:0033013">
    <property type="term" value="P:tetrapyrrole metabolic process"/>
    <property type="evidence" value="ECO:0007669"/>
    <property type="project" value="UniProtKB-ARBA"/>
</dbReference>
<dbReference type="Pfam" id="PF03073">
    <property type="entry name" value="TspO_MBR"/>
    <property type="match status" value="1"/>
</dbReference>
<dbReference type="Proteomes" id="UP000261931">
    <property type="component" value="Unassembled WGS sequence"/>
</dbReference>
<gene>
    <name evidence="7" type="ORF">DY262_15390</name>
</gene>
<dbReference type="InterPro" id="IPR038330">
    <property type="entry name" value="TspO/MBR-related_sf"/>
</dbReference>
<organism evidence="7 8">
    <name type="scientific">Hydrogenophaga borbori</name>
    <dbReference type="NCBI Taxonomy" id="2294117"/>
    <lineage>
        <taxon>Bacteria</taxon>
        <taxon>Pseudomonadati</taxon>
        <taxon>Pseudomonadota</taxon>
        <taxon>Betaproteobacteria</taxon>
        <taxon>Burkholderiales</taxon>
        <taxon>Comamonadaceae</taxon>
        <taxon>Hydrogenophaga</taxon>
    </lineage>
</organism>
<dbReference type="EMBL" id="QVLS01000010">
    <property type="protein sequence ID" value="RFP77591.1"/>
    <property type="molecule type" value="Genomic_DNA"/>
</dbReference>
<dbReference type="AlphaFoldDB" id="A0A372EH03"/>
<reference evidence="7 8" key="1">
    <citation type="submission" date="2018-08" db="EMBL/GenBank/DDBJ databases">
        <title>Hydrogenophaga sp. LA-38 isolated from sludge.</title>
        <authorList>
            <person name="Im W.-T."/>
        </authorList>
    </citation>
    <scope>NUCLEOTIDE SEQUENCE [LARGE SCALE GENOMIC DNA]</scope>
    <source>
        <strain evidence="7 8">LA-38</strain>
    </source>
</reference>
<evidence type="ECO:0000256" key="4">
    <source>
        <dbReference type="ARBA" id="ARBA00022989"/>
    </source>
</evidence>
<keyword evidence="4 6" id="KW-1133">Transmembrane helix</keyword>
<keyword evidence="3 6" id="KW-0812">Transmembrane</keyword>
<feature type="transmembrane region" description="Helical" evidence="6">
    <location>
        <begin position="110"/>
        <end position="131"/>
    </location>
</feature>